<protein>
    <submittedName>
        <fullName evidence="5">Tyrosine-type recombinase/integrase</fullName>
    </submittedName>
</protein>
<dbReference type="Pfam" id="PF00589">
    <property type="entry name" value="Phage_integrase"/>
    <property type="match status" value="1"/>
</dbReference>
<evidence type="ECO:0000256" key="3">
    <source>
        <dbReference type="ARBA" id="ARBA00023172"/>
    </source>
</evidence>
<dbReference type="SUPFAM" id="SSF56349">
    <property type="entry name" value="DNA breaking-rejoining enzymes"/>
    <property type="match status" value="1"/>
</dbReference>
<dbReference type="InterPro" id="IPR050090">
    <property type="entry name" value="Tyrosine_recombinase_XerCD"/>
</dbReference>
<evidence type="ECO:0000313" key="5">
    <source>
        <dbReference type="EMBL" id="MFC5835946.1"/>
    </source>
</evidence>
<dbReference type="InterPro" id="IPR002104">
    <property type="entry name" value="Integrase_catalytic"/>
</dbReference>
<reference evidence="6" key="1">
    <citation type="journal article" date="2019" name="Int. J. Syst. Evol. Microbiol.">
        <title>The Global Catalogue of Microorganisms (GCM) 10K type strain sequencing project: providing services to taxonomists for standard genome sequencing and annotation.</title>
        <authorList>
            <consortium name="The Broad Institute Genomics Platform"/>
            <consortium name="The Broad Institute Genome Sequencing Center for Infectious Disease"/>
            <person name="Wu L."/>
            <person name="Ma J."/>
        </authorList>
    </citation>
    <scope>NUCLEOTIDE SEQUENCE [LARGE SCALE GENOMIC DNA]</scope>
    <source>
        <strain evidence="6">CCUG 53903</strain>
    </source>
</reference>
<sequence length="311" mass="34852">MSALQQSLADYLRLRRSLGHEMAEAAYFLPGFVAYLDSQNAQTITIRAALAWAQQADDDGRMTTIGSRRMTAARGFARYLAGTDPTTEVPPLGLMPRRQRWRPPFIYSPCDVEKVVSHARDSLRPTLRAATYTTLIGLLAASGLRIGEAIKLDRDDIDWAEGILLIRESKFGKSRLVPLHPSTMQALNRYTQVRDDSQPRPNDPSFFVSGTRKRLIYPVVSETFRRLIAEAGIGADAPWPPRLHDLRHTFAVRALLGWYRTGENVQAKIPALSTYLGHREPASTYWYLSAAPELLALAAARQETAHREARP</sequence>
<accession>A0ABW1DH15</accession>
<dbReference type="PROSITE" id="PS51898">
    <property type="entry name" value="TYR_RECOMBINASE"/>
    <property type="match status" value="1"/>
</dbReference>
<keyword evidence="3" id="KW-0233">DNA recombination</keyword>
<dbReference type="InterPro" id="IPR013762">
    <property type="entry name" value="Integrase-like_cat_sf"/>
</dbReference>
<evidence type="ECO:0000259" key="4">
    <source>
        <dbReference type="PROSITE" id="PS51898"/>
    </source>
</evidence>
<proteinExistence type="inferred from homology"/>
<dbReference type="EMBL" id="JBHSPA010000140">
    <property type="protein sequence ID" value="MFC5835946.1"/>
    <property type="molecule type" value="Genomic_DNA"/>
</dbReference>
<comment type="caution">
    <text evidence="5">The sequence shown here is derived from an EMBL/GenBank/DDBJ whole genome shotgun (WGS) entry which is preliminary data.</text>
</comment>
<name>A0ABW1DH15_9ACTN</name>
<dbReference type="Proteomes" id="UP001596058">
    <property type="component" value="Unassembled WGS sequence"/>
</dbReference>
<gene>
    <name evidence="5" type="ORF">ACFPZ3_70065</name>
</gene>
<dbReference type="RefSeq" id="WP_379525356.1">
    <property type="nucleotide sequence ID" value="NZ_JBHSPA010000140.1"/>
</dbReference>
<evidence type="ECO:0000256" key="2">
    <source>
        <dbReference type="ARBA" id="ARBA00023125"/>
    </source>
</evidence>
<keyword evidence="6" id="KW-1185">Reference proteome</keyword>
<keyword evidence="2" id="KW-0238">DNA-binding</keyword>
<dbReference type="Gene3D" id="1.10.443.10">
    <property type="entry name" value="Intergrase catalytic core"/>
    <property type="match status" value="1"/>
</dbReference>
<dbReference type="PANTHER" id="PTHR30349:SF41">
    <property type="entry name" value="INTEGRASE_RECOMBINASE PROTEIN MJ0367-RELATED"/>
    <property type="match status" value="1"/>
</dbReference>
<feature type="domain" description="Tyr recombinase" evidence="4">
    <location>
        <begin position="102"/>
        <end position="300"/>
    </location>
</feature>
<evidence type="ECO:0000313" key="6">
    <source>
        <dbReference type="Proteomes" id="UP001596058"/>
    </source>
</evidence>
<dbReference type="InterPro" id="IPR011010">
    <property type="entry name" value="DNA_brk_join_enz"/>
</dbReference>
<evidence type="ECO:0000256" key="1">
    <source>
        <dbReference type="ARBA" id="ARBA00008857"/>
    </source>
</evidence>
<comment type="similarity">
    <text evidence="1">Belongs to the 'phage' integrase family.</text>
</comment>
<organism evidence="5 6">
    <name type="scientific">Nonomuraea insulae</name>
    <dbReference type="NCBI Taxonomy" id="1616787"/>
    <lineage>
        <taxon>Bacteria</taxon>
        <taxon>Bacillati</taxon>
        <taxon>Actinomycetota</taxon>
        <taxon>Actinomycetes</taxon>
        <taxon>Streptosporangiales</taxon>
        <taxon>Streptosporangiaceae</taxon>
        <taxon>Nonomuraea</taxon>
    </lineage>
</organism>
<dbReference type="PANTHER" id="PTHR30349">
    <property type="entry name" value="PHAGE INTEGRASE-RELATED"/>
    <property type="match status" value="1"/>
</dbReference>